<dbReference type="STRING" id="3827.A0A1S2YMQ7"/>
<dbReference type="PANTHER" id="PTHR47711">
    <property type="entry name" value="PROTEIN PLASTID TRANSCRIPTIONALLY ACTIVE 16, CHLOROPLASTIC"/>
    <property type="match status" value="1"/>
</dbReference>
<organism evidence="3 4">
    <name type="scientific">Cicer arietinum</name>
    <name type="common">Chickpea</name>
    <name type="synonym">Garbanzo</name>
    <dbReference type="NCBI Taxonomy" id="3827"/>
    <lineage>
        <taxon>Eukaryota</taxon>
        <taxon>Viridiplantae</taxon>
        <taxon>Streptophyta</taxon>
        <taxon>Embryophyta</taxon>
        <taxon>Tracheophyta</taxon>
        <taxon>Spermatophyta</taxon>
        <taxon>Magnoliopsida</taxon>
        <taxon>eudicotyledons</taxon>
        <taxon>Gunneridae</taxon>
        <taxon>Pentapetalae</taxon>
        <taxon>rosids</taxon>
        <taxon>fabids</taxon>
        <taxon>Fabales</taxon>
        <taxon>Fabaceae</taxon>
        <taxon>Papilionoideae</taxon>
        <taxon>50 kb inversion clade</taxon>
        <taxon>NPAAA clade</taxon>
        <taxon>Hologalegina</taxon>
        <taxon>IRL clade</taxon>
        <taxon>Cicereae</taxon>
        <taxon>Cicer</taxon>
    </lineage>
</organism>
<protein>
    <submittedName>
        <fullName evidence="4">Protein PLASTID TRANSCRIPTIONALLY ACTIVE 16, chloroplastic</fullName>
    </submittedName>
</protein>
<feature type="compositionally biased region" description="Polar residues" evidence="1">
    <location>
        <begin position="1"/>
        <end position="17"/>
    </location>
</feature>
<dbReference type="InterPro" id="IPR036291">
    <property type="entry name" value="NAD(P)-bd_dom_sf"/>
</dbReference>
<evidence type="ECO:0000259" key="2">
    <source>
        <dbReference type="Pfam" id="PF13460"/>
    </source>
</evidence>
<dbReference type="Gene3D" id="3.40.50.720">
    <property type="entry name" value="NAD(P)-binding Rossmann-like Domain"/>
    <property type="match status" value="1"/>
</dbReference>
<feature type="region of interest" description="Disordered" evidence="1">
    <location>
        <begin position="447"/>
        <end position="506"/>
    </location>
</feature>
<dbReference type="KEGG" id="cam:101513087"/>
<dbReference type="Proteomes" id="UP000087171">
    <property type="component" value="Chromosome Ca6"/>
</dbReference>
<dbReference type="AlphaFoldDB" id="A0A1S2YMQ7"/>
<feature type="compositionally biased region" description="Basic and acidic residues" evidence="1">
    <location>
        <begin position="489"/>
        <end position="506"/>
    </location>
</feature>
<dbReference type="eggNOG" id="KOG1203">
    <property type="taxonomic scope" value="Eukaryota"/>
</dbReference>
<dbReference type="PANTHER" id="PTHR47711:SF2">
    <property type="entry name" value="PROTEIN PLASTID TRANSCRIPTIONALLY ACTIVE 16, CHLOROPLASTIC"/>
    <property type="match status" value="1"/>
</dbReference>
<dbReference type="SUPFAM" id="SSF51735">
    <property type="entry name" value="NAD(P)-binding Rossmann-fold domains"/>
    <property type="match status" value="1"/>
</dbReference>
<dbReference type="GeneID" id="101513087"/>
<keyword evidence="3" id="KW-1185">Reference proteome</keyword>
<dbReference type="PaxDb" id="3827-XP_004507159.1"/>
<reference evidence="4" key="2">
    <citation type="submission" date="2025-08" db="UniProtKB">
        <authorList>
            <consortium name="RefSeq"/>
        </authorList>
    </citation>
    <scope>IDENTIFICATION</scope>
    <source>
        <tissue evidence="4">Etiolated seedlings</tissue>
    </source>
</reference>
<sequence length="527" mass="56933">MVLTLTSNSSLIPTTPHSRLPLRNPTRFNVFAKKSGGSFPSFGLGKPKDESSSEQSDGSSSSFNSNNNPFGFNFGKIPDVTSLIQVATKNSSSPGFSFGSPRRKDPSTVFVAGATGQAGIRIAQTLLREGFSVRAGVPEIGSAQELARLAAQYKIISNEEAKRLNAVQSSFDDADSIAKAIGNASKVVVTIGPTENGPTAEVSTSDALQVIQAAQLAGVGHVAVIYDENNAVKTSTYNVLDGISSFFNNLFSQSQPLTIQEFLQKVIETDVKYTLIKTCLTDDFTPESSYNVVVLGEGNTGSNDYKVTKSKIASLVADVFSNTQVAENKVVLVYSDPDAPLRRVDELFSAIPEDGRRKAYAEILEKAKAEEEARVTAEKESEAADTTKKKEEAGKRLSKQEAQAVNLANEAEEKAEAAGTSVEGILNKAKDISAGFSWQKLSSQISTSIQKPDEEEDEKPKVQLATVRGQAKARSLIPKIAVTKQTTPKNRDSKPKEEKRKQVETPKEVRKLFGGLFKQETIYIDDD</sequence>
<dbReference type="InterPro" id="IPR016040">
    <property type="entry name" value="NAD(P)-bd_dom"/>
</dbReference>
<feature type="domain" description="NAD(P)-binding" evidence="2">
    <location>
        <begin position="113"/>
        <end position="322"/>
    </location>
</feature>
<reference evidence="3" key="1">
    <citation type="journal article" date="2013" name="Nat. Biotechnol.">
        <title>Draft genome sequence of chickpea (Cicer arietinum) provides a resource for trait improvement.</title>
        <authorList>
            <person name="Varshney R.K."/>
            <person name="Song C."/>
            <person name="Saxena R.K."/>
            <person name="Azam S."/>
            <person name="Yu S."/>
            <person name="Sharpe A.G."/>
            <person name="Cannon S."/>
            <person name="Baek J."/>
            <person name="Rosen B.D."/>
            <person name="Tar'an B."/>
            <person name="Millan T."/>
            <person name="Zhang X."/>
            <person name="Ramsay L.D."/>
            <person name="Iwata A."/>
            <person name="Wang Y."/>
            <person name="Nelson W."/>
            <person name="Farmer A.D."/>
            <person name="Gaur P.M."/>
            <person name="Soderlund C."/>
            <person name="Penmetsa R.V."/>
            <person name="Xu C."/>
            <person name="Bharti A.K."/>
            <person name="He W."/>
            <person name="Winter P."/>
            <person name="Zhao S."/>
            <person name="Hane J.K."/>
            <person name="Carrasquilla-Garcia N."/>
            <person name="Condie J.A."/>
            <person name="Upadhyaya H.D."/>
            <person name="Luo M.C."/>
            <person name="Thudi M."/>
            <person name="Gowda C.L."/>
            <person name="Singh N.P."/>
            <person name="Lichtenzveig J."/>
            <person name="Gali K.K."/>
            <person name="Rubio J."/>
            <person name="Nadarajan N."/>
            <person name="Dolezel J."/>
            <person name="Bansal K.C."/>
            <person name="Xu X."/>
            <person name="Edwards D."/>
            <person name="Zhang G."/>
            <person name="Kahl G."/>
            <person name="Gil J."/>
            <person name="Singh K.B."/>
            <person name="Datta S.K."/>
            <person name="Jackson S.A."/>
            <person name="Wang J."/>
            <person name="Cook D.R."/>
        </authorList>
    </citation>
    <scope>NUCLEOTIDE SEQUENCE [LARGE SCALE GENOMIC DNA]</scope>
    <source>
        <strain evidence="3">cv. CDC Frontier</strain>
    </source>
</reference>
<feature type="compositionally biased region" description="Basic and acidic residues" evidence="1">
    <location>
        <begin position="370"/>
        <end position="399"/>
    </location>
</feature>
<feature type="region of interest" description="Disordered" evidence="1">
    <location>
        <begin position="40"/>
        <end position="65"/>
    </location>
</feature>
<accession>A0A1S2YMQ7</accession>
<dbReference type="OrthoDB" id="514963at2759"/>
<feature type="compositionally biased region" description="Low complexity" evidence="1">
    <location>
        <begin position="53"/>
        <end position="65"/>
    </location>
</feature>
<dbReference type="RefSeq" id="XP_004507159.1">
    <property type="nucleotide sequence ID" value="XM_004507102.3"/>
</dbReference>
<evidence type="ECO:0000256" key="1">
    <source>
        <dbReference type="SAM" id="MobiDB-lite"/>
    </source>
</evidence>
<feature type="region of interest" description="Disordered" evidence="1">
    <location>
        <begin position="370"/>
        <end position="411"/>
    </location>
</feature>
<name>A0A1S2YMQ7_CICAR</name>
<proteinExistence type="predicted"/>
<gene>
    <name evidence="4" type="primary">LOC101513087</name>
</gene>
<evidence type="ECO:0000313" key="3">
    <source>
        <dbReference type="Proteomes" id="UP000087171"/>
    </source>
</evidence>
<feature type="region of interest" description="Disordered" evidence="1">
    <location>
        <begin position="1"/>
        <end position="23"/>
    </location>
</feature>
<evidence type="ECO:0000313" key="4">
    <source>
        <dbReference type="RefSeq" id="XP_004507159.1"/>
    </source>
</evidence>
<dbReference type="Pfam" id="PF13460">
    <property type="entry name" value="NAD_binding_10"/>
    <property type="match status" value="1"/>
</dbReference>